<dbReference type="AlphaFoldDB" id="A0AAV5WV61"/>
<dbReference type="EMBL" id="BTSY01000006">
    <property type="protein sequence ID" value="GMT34470.1"/>
    <property type="molecule type" value="Genomic_DNA"/>
</dbReference>
<evidence type="ECO:0000313" key="2">
    <source>
        <dbReference type="Proteomes" id="UP001432322"/>
    </source>
</evidence>
<sequence length="149" mass="17505">SSSELPQLSLDSLPFDVFHKLIDFISGRKRVNLGATCKQLHRFERVAGKRKFNKVWIDWDRFTIDIHPGRHMSSDRIMFRHSIEEDRAAEFFRTASIKSLNIMCPANESCNEPLAKFLRNIKYKELNLFNIPRTNIDSISIMMAERNFE</sequence>
<gene>
    <name evidence="1" type="ORF">PFISCL1PPCAC_25767</name>
</gene>
<dbReference type="SUPFAM" id="SSF81383">
    <property type="entry name" value="F-box domain"/>
    <property type="match status" value="1"/>
</dbReference>
<name>A0AAV5WV61_9BILA</name>
<comment type="caution">
    <text evidence="1">The sequence shown here is derived from an EMBL/GenBank/DDBJ whole genome shotgun (WGS) entry which is preliminary data.</text>
</comment>
<dbReference type="Proteomes" id="UP001432322">
    <property type="component" value="Unassembled WGS sequence"/>
</dbReference>
<accession>A0AAV5WV61</accession>
<dbReference type="InterPro" id="IPR036047">
    <property type="entry name" value="F-box-like_dom_sf"/>
</dbReference>
<organism evidence="1 2">
    <name type="scientific">Pristionchus fissidentatus</name>
    <dbReference type="NCBI Taxonomy" id="1538716"/>
    <lineage>
        <taxon>Eukaryota</taxon>
        <taxon>Metazoa</taxon>
        <taxon>Ecdysozoa</taxon>
        <taxon>Nematoda</taxon>
        <taxon>Chromadorea</taxon>
        <taxon>Rhabditida</taxon>
        <taxon>Rhabditina</taxon>
        <taxon>Diplogasteromorpha</taxon>
        <taxon>Diplogasteroidea</taxon>
        <taxon>Neodiplogasteridae</taxon>
        <taxon>Pristionchus</taxon>
    </lineage>
</organism>
<evidence type="ECO:0008006" key="3">
    <source>
        <dbReference type="Google" id="ProtNLM"/>
    </source>
</evidence>
<proteinExistence type="predicted"/>
<reference evidence="1" key="1">
    <citation type="submission" date="2023-10" db="EMBL/GenBank/DDBJ databases">
        <title>Genome assembly of Pristionchus species.</title>
        <authorList>
            <person name="Yoshida K."/>
            <person name="Sommer R.J."/>
        </authorList>
    </citation>
    <scope>NUCLEOTIDE SEQUENCE</scope>
    <source>
        <strain evidence="1">RS5133</strain>
    </source>
</reference>
<protein>
    <recommendedName>
        <fullName evidence="3">F-box domain-containing protein</fullName>
    </recommendedName>
</protein>
<keyword evidence="2" id="KW-1185">Reference proteome</keyword>
<evidence type="ECO:0000313" key="1">
    <source>
        <dbReference type="EMBL" id="GMT34470.1"/>
    </source>
</evidence>
<feature type="non-terminal residue" evidence="1">
    <location>
        <position position="1"/>
    </location>
</feature>
<feature type="non-terminal residue" evidence="1">
    <location>
        <position position="149"/>
    </location>
</feature>